<dbReference type="EMBL" id="JAVDWH010000001">
    <property type="protein sequence ID" value="MDR7085214.1"/>
    <property type="molecule type" value="Genomic_DNA"/>
</dbReference>
<feature type="transmembrane region" description="Helical" evidence="1">
    <location>
        <begin position="117"/>
        <end position="137"/>
    </location>
</feature>
<evidence type="ECO:0000313" key="3">
    <source>
        <dbReference type="EMBL" id="MDR7085214.1"/>
    </source>
</evidence>
<name>A0ABU1UJ59_9ACTN</name>
<feature type="transmembrane region" description="Helical" evidence="1">
    <location>
        <begin position="87"/>
        <end position="105"/>
    </location>
</feature>
<proteinExistence type="predicted"/>
<feature type="transmembrane region" description="Helical" evidence="1">
    <location>
        <begin position="13"/>
        <end position="34"/>
    </location>
</feature>
<evidence type="ECO:0000259" key="2">
    <source>
        <dbReference type="Pfam" id="PF09990"/>
    </source>
</evidence>
<dbReference type="Pfam" id="PF09990">
    <property type="entry name" value="DUF2231"/>
    <property type="match status" value="1"/>
</dbReference>
<organism evidence="3 4">
    <name type="scientific">Aeromicrobium panaciterrae</name>
    <dbReference type="NCBI Taxonomy" id="363861"/>
    <lineage>
        <taxon>Bacteria</taxon>
        <taxon>Bacillati</taxon>
        <taxon>Actinomycetota</taxon>
        <taxon>Actinomycetes</taxon>
        <taxon>Propionibacteriales</taxon>
        <taxon>Nocardioidaceae</taxon>
        <taxon>Aeromicrobium</taxon>
    </lineage>
</organism>
<accession>A0ABU1UJ59</accession>
<keyword evidence="1" id="KW-0472">Membrane</keyword>
<protein>
    <submittedName>
        <fullName evidence="3">Membrane protein</fullName>
    </submittedName>
</protein>
<comment type="caution">
    <text evidence="3">The sequence shown here is derived from an EMBL/GenBank/DDBJ whole genome shotgun (WGS) entry which is preliminary data.</text>
</comment>
<dbReference type="InterPro" id="IPR019251">
    <property type="entry name" value="DUF2231_TM"/>
</dbReference>
<keyword evidence="4" id="KW-1185">Reference proteome</keyword>
<feature type="transmembrane region" description="Helical" evidence="1">
    <location>
        <begin position="41"/>
        <end position="59"/>
    </location>
</feature>
<dbReference type="RefSeq" id="WP_309965105.1">
    <property type="nucleotide sequence ID" value="NZ_JAVDWH010000001.1"/>
</dbReference>
<evidence type="ECO:0000256" key="1">
    <source>
        <dbReference type="SAM" id="Phobius"/>
    </source>
</evidence>
<gene>
    <name evidence="3" type="ORF">J2X11_000053</name>
</gene>
<feature type="domain" description="DUF2231" evidence="2">
    <location>
        <begin position="7"/>
        <end position="151"/>
    </location>
</feature>
<keyword evidence="1" id="KW-0812">Transmembrane</keyword>
<reference evidence="3 4" key="1">
    <citation type="submission" date="2023-07" db="EMBL/GenBank/DDBJ databases">
        <title>Sorghum-associated microbial communities from plants grown in Nebraska, USA.</title>
        <authorList>
            <person name="Schachtman D."/>
        </authorList>
    </citation>
    <scope>NUCLEOTIDE SEQUENCE [LARGE SCALE GENOMIC DNA]</scope>
    <source>
        <strain evidence="3 4">BE248</strain>
    </source>
</reference>
<dbReference type="Proteomes" id="UP001257739">
    <property type="component" value="Unassembled WGS sequence"/>
</dbReference>
<keyword evidence="1" id="KW-1133">Transmembrane helix</keyword>
<evidence type="ECO:0000313" key="4">
    <source>
        <dbReference type="Proteomes" id="UP001257739"/>
    </source>
</evidence>
<sequence length="160" mass="16716">MPNDFFGLPLHPLIVHATVVVVPLAALLVLLATANSKVRRWAGPLPLAASALGVILVPLSTSTGETLEEHVAETALLEKHTEMAEALLPWMIALAVVALASYVLHRRNGETPATSRAIPTILVVAALVAAAGTTVQVGRIGHSGAEAAWDDVNMNSNGRE</sequence>